<dbReference type="Proteomes" id="UP000663760">
    <property type="component" value="Chromosome 10"/>
</dbReference>
<sequence>MAASPELRRLPSPAELEPCPLPAAEQSGSSSGGGEGYNTPATKESAIPAITSCPPAPRKKRRLEVSCKRRLLDLELFRVAPELMELLFRPLEDHPSPATKKRKNRCPG</sequence>
<dbReference type="OrthoDB" id="779542at2759"/>
<evidence type="ECO:0000313" key="4">
    <source>
        <dbReference type="EMBL" id="CAA7403367.1"/>
    </source>
</evidence>
<proteinExistence type="predicted"/>
<dbReference type="PANTHER" id="PTHR33142">
    <property type="entry name" value="CYCLIN-DEPENDENT PROTEIN KINASE INHIBITOR SMR13"/>
    <property type="match status" value="1"/>
</dbReference>
<dbReference type="InterPro" id="IPR040389">
    <property type="entry name" value="SMR"/>
</dbReference>
<reference evidence="4" key="1">
    <citation type="submission" date="2020-02" db="EMBL/GenBank/DDBJ databases">
        <authorList>
            <person name="Scholz U."/>
            <person name="Mascher M."/>
            <person name="Fiebig A."/>
        </authorList>
    </citation>
    <scope>NUCLEOTIDE SEQUENCE</scope>
</reference>
<organism evidence="4 5">
    <name type="scientific">Spirodela intermedia</name>
    <name type="common">Intermediate duckweed</name>
    <dbReference type="NCBI Taxonomy" id="51605"/>
    <lineage>
        <taxon>Eukaryota</taxon>
        <taxon>Viridiplantae</taxon>
        <taxon>Streptophyta</taxon>
        <taxon>Embryophyta</taxon>
        <taxon>Tracheophyta</taxon>
        <taxon>Spermatophyta</taxon>
        <taxon>Magnoliopsida</taxon>
        <taxon>Liliopsida</taxon>
        <taxon>Araceae</taxon>
        <taxon>Lemnoideae</taxon>
        <taxon>Spirodela</taxon>
    </lineage>
</organism>
<feature type="region of interest" description="Disordered" evidence="3">
    <location>
        <begin position="1"/>
        <end position="61"/>
    </location>
</feature>
<name>A0A7I8KZX8_SPIIN</name>
<keyword evidence="2" id="KW-0131">Cell cycle</keyword>
<protein>
    <submittedName>
        <fullName evidence="4">Uncharacterized protein</fullName>
    </submittedName>
</protein>
<dbReference type="GO" id="GO:0032875">
    <property type="term" value="P:regulation of DNA endoreduplication"/>
    <property type="evidence" value="ECO:0007669"/>
    <property type="project" value="InterPro"/>
</dbReference>
<keyword evidence="5" id="KW-1185">Reference proteome</keyword>
<dbReference type="GO" id="GO:0004860">
    <property type="term" value="F:protein kinase inhibitor activity"/>
    <property type="evidence" value="ECO:0007669"/>
    <property type="project" value="UniProtKB-KW"/>
</dbReference>
<dbReference type="AlphaFoldDB" id="A0A7I8KZX8"/>
<dbReference type="PANTHER" id="PTHR33142:SF89">
    <property type="entry name" value="CYCLIN-DEPENDENT PROTEIN KINASE INHIBITOR SMR2"/>
    <property type="match status" value="1"/>
</dbReference>
<accession>A0A7I8KZX8</accession>
<evidence type="ECO:0000313" key="5">
    <source>
        <dbReference type="Proteomes" id="UP000663760"/>
    </source>
</evidence>
<evidence type="ECO:0000256" key="2">
    <source>
        <dbReference type="ARBA" id="ARBA00023306"/>
    </source>
</evidence>
<feature type="compositionally biased region" description="Low complexity" evidence="3">
    <location>
        <begin position="10"/>
        <end position="29"/>
    </location>
</feature>
<gene>
    <name evidence="4" type="ORF">SI8410_10014045</name>
</gene>
<dbReference type="EMBL" id="LR746273">
    <property type="protein sequence ID" value="CAA7403367.1"/>
    <property type="molecule type" value="Genomic_DNA"/>
</dbReference>
<keyword evidence="1" id="KW-0649">Protein kinase inhibitor</keyword>
<evidence type="ECO:0000256" key="1">
    <source>
        <dbReference type="ARBA" id="ARBA00023013"/>
    </source>
</evidence>
<evidence type="ECO:0000256" key="3">
    <source>
        <dbReference type="SAM" id="MobiDB-lite"/>
    </source>
</evidence>